<feature type="compositionally biased region" description="Low complexity" evidence="1">
    <location>
        <begin position="70"/>
        <end position="91"/>
    </location>
</feature>
<evidence type="ECO:0000313" key="3">
    <source>
        <dbReference type="Proteomes" id="UP000663840"/>
    </source>
</evidence>
<protein>
    <submittedName>
        <fullName evidence="2">Uncharacterized protein</fullName>
    </submittedName>
</protein>
<feature type="compositionally biased region" description="Basic and acidic residues" evidence="1">
    <location>
        <begin position="301"/>
        <end position="326"/>
    </location>
</feature>
<dbReference type="Proteomes" id="UP000663840">
    <property type="component" value="Unassembled WGS sequence"/>
</dbReference>
<dbReference type="AlphaFoldDB" id="A0A8H2W9S0"/>
<feature type="region of interest" description="Disordered" evidence="1">
    <location>
        <begin position="175"/>
        <end position="326"/>
    </location>
</feature>
<gene>
    <name evidence="2" type="ORF">RDB_LOCUS7486</name>
</gene>
<comment type="caution">
    <text evidence="2">The sequence shown here is derived from an EMBL/GenBank/DDBJ whole genome shotgun (WGS) entry which is preliminary data.</text>
</comment>
<evidence type="ECO:0000256" key="1">
    <source>
        <dbReference type="SAM" id="MobiDB-lite"/>
    </source>
</evidence>
<dbReference type="EMBL" id="CAJMWR010000136">
    <property type="protein sequence ID" value="CAE6348875.1"/>
    <property type="molecule type" value="Genomic_DNA"/>
</dbReference>
<reference evidence="2" key="1">
    <citation type="submission" date="2021-01" db="EMBL/GenBank/DDBJ databases">
        <authorList>
            <person name="Kaushik A."/>
        </authorList>
    </citation>
    <scope>NUCLEOTIDE SEQUENCE</scope>
    <source>
        <strain evidence="2">AG1-1A</strain>
    </source>
</reference>
<evidence type="ECO:0000313" key="2">
    <source>
        <dbReference type="EMBL" id="CAE6348875.1"/>
    </source>
</evidence>
<feature type="compositionally biased region" description="Basic and acidic residues" evidence="1">
    <location>
        <begin position="254"/>
        <end position="289"/>
    </location>
</feature>
<feature type="region of interest" description="Disordered" evidence="1">
    <location>
        <begin position="50"/>
        <end position="95"/>
    </location>
</feature>
<sequence length="326" mass="36400">MVWRSSGQTCCPKIRRSYLVPSHPRAQEMLRRSCCVRGCSFKSVPRNCHRTHNHPRLNMASTSSAAYTEPSASPKAASAAAAAPSPAAKPAGTEQPRPILETTWHALSQAPPPSLREILTAYNTKGEGDRDMLVALLNAKSAEDQRLASLATLHQTVLQMQHAIAIAAVTAQQPAARPAVPPPQPQSSRRKRSHAEYAPDAYRAGAYDDREPPLPPSPDSSASGSSPRADFPHLANPSTMSIRTLLHPSKRRRESGYDERERAYDERDRERERDRDRERAYIEDREYRSRSRPHVVVHPPTSEREYRHAMRTSSARDESHESSRSP</sequence>
<proteinExistence type="predicted"/>
<accession>A0A8H2W9S0</accession>
<name>A0A8H2W9S0_9AGAM</name>
<organism evidence="2 3">
    <name type="scientific">Rhizoctonia solani</name>
    <dbReference type="NCBI Taxonomy" id="456999"/>
    <lineage>
        <taxon>Eukaryota</taxon>
        <taxon>Fungi</taxon>
        <taxon>Dikarya</taxon>
        <taxon>Basidiomycota</taxon>
        <taxon>Agaricomycotina</taxon>
        <taxon>Agaricomycetes</taxon>
        <taxon>Cantharellales</taxon>
        <taxon>Ceratobasidiaceae</taxon>
        <taxon>Rhizoctonia</taxon>
    </lineage>
</organism>